<dbReference type="AlphaFoldDB" id="A0A8S3SB20"/>
<organism evidence="2 3">
    <name type="scientific">Mytilus edulis</name>
    <name type="common">Blue mussel</name>
    <dbReference type="NCBI Taxonomy" id="6550"/>
    <lineage>
        <taxon>Eukaryota</taxon>
        <taxon>Metazoa</taxon>
        <taxon>Spiralia</taxon>
        <taxon>Lophotrochozoa</taxon>
        <taxon>Mollusca</taxon>
        <taxon>Bivalvia</taxon>
        <taxon>Autobranchia</taxon>
        <taxon>Pteriomorphia</taxon>
        <taxon>Mytilida</taxon>
        <taxon>Mytiloidea</taxon>
        <taxon>Mytilidae</taxon>
        <taxon>Mytilinae</taxon>
        <taxon>Mytilus</taxon>
    </lineage>
</organism>
<evidence type="ECO:0000313" key="2">
    <source>
        <dbReference type="EMBL" id="CAG2214180.1"/>
    </source>
</evidence>
<comment type="caution">
    <text evidence="2">The sequence shown here is derived from an EMBL/GenBank/DDBJ whole genome shotgun (WGS) entry which is preliminary data.</text>
</comment>
<reference evidence="2" key="1">
    <citation type="submission" date="2021-03" db="EMBL/GenBank/DDBJ databases">
        <authorList>
            <person name="Bekaert M."/>
        </authorList>
    </citation>
    <scope>NUCLEOTIDE SEQUENCE</scope>
</reference>
<evidence type="ECO:0000259" key="1">
    <source>
        <dbReference type="Pfam" id="PF20720"/>
    </source>
</evidence>
<sequence>MHLDEQHDKLHTLIDITELNAVTITDIRSGMKTNMDENETRLHHHIDDAMLQAVKRTPTAQANSLLTSHMENKCYVVPNAVQAGLAMLDKQSILIIVSKGGEGKTTTALQLASVYISWYIPYWFVDQDIKQFRDIIDPNDKCIIIMDDLFGRGPQSTIVDPKEFVLCPDGAMIWDKRSSYETRLIIGGFTNEGERGELIPAYRILFAHFIPWNCSINVIFKFCRPSIPGEDCNDQVLLWTEELLSIN</sequence>
<dbReference type="InterPro" id="IPR027417">
    <property type="entry name" value="P-loop_NTPase"/>
</dbReference>
<dbReference type="SUPFAM" id="SSF52540">
    <property type="entry name" value="P-loop containing nucleoside triphosphate hydrolases"/>
    <property type="match status" value="1"/>
</dbReference>
<feature type="domain" description="Novel STAND NTPase 3" evidence="1">
    <location>
        <begin position="75"/>
        <end position="152"/>
    </location>
</feature>
<dbReference type="Pfam" id="PF20720">
    <property type="entry name" value="nSTAND3"/>
    <property type="match status" value="1"/>
</dbReference>
<dbReference type="Proteomes" id="UP000683360">
    <property type="component" value="Unassembled WGS sequence"/>
</dbReference>
<dbReference type="OrthoDB" id="10580805at2759"/>
<dbReference type="InterPro" id="IPR049050">
    <property type="entry name" value="nSTAND3"/>
</dbReference>
<evidence type="ECO:0000313" key="3">
    <source>
        <dbReference type="Proteomes" id="UP000683360"/>
    </source>
</evidence>
<keyword evidence="3" id="KW-1185">Reference proteome</keyword>
<dbReference type="EMBL" id="CAJPWZ010001403">
    <property type="protein sequence ID" value="CAG2214180.1"/>
    <property type="molecule type" value="Genomic_DNA"/>
</dbReference>
<protein>
    <recommendedName>
        <fullName evidence="1">Novel STAND NTPase 3 domain-containing protein</fullName>
    </recommendedName>
</protein>
<proteinExistence type="predicted"/>
<name>A0A8S3SB20_MYTED</name>
<gene>
    <name evidence="2" type="ORF">MEDL_28040</name>
</gene>
<accession>A0A8S3SB20</accession>